<evidence type="ECO:0000313" key="1">
    <source>
        <dbReference type="EMBL" id="KHF38690.1"/>
    </source>
</evidence>
<dbReference type="Proteomes" id="UP000030832">
    <property type="component" value="Unassembled WGS sequence"/>
</dbReference>
<comment type="caution">
    <text evidence="1">The sequence shown here is derived from an EMBL/GenBank/DDBJ whole genome shotgun (WGS) entry which is preliminary data.</text>
</comment>
<organism evidence="1 2">
    <name type="scientific">Halalkalibacter okhensis</name>
    <dbReference type="NCBI Taxonomy" id="333138"/>
    <lineage>
        <taxon>Bacteria</taxon>
        <taxon>Bacillati</taxon>
        <taxon>Bacillota</taxon>
        <taxon>Bacilli</taxon>
        <taxon>Bacillales</taxon>
        <taxon>Bacillaceae</taxon>
        <taxon>Halalkalibacter</taxon>
    </lineage>
</organism>
<dbReference type="EMBL" id="JRJU01000032">
    <property type="protein sequence ID" value="KHF38690.1"/>
    <property type="molecule type" value="Genomic_DNA"/>
</dbReference>
<keyword evidence="2" id="KW-1185">Reference proteome</keyword>
<dbReference type="AlphaFoldDB" id="A0A0B0IBL3"/>
<evidence type="ECO:0000313" key="2">
    <source>
        <dbReference type="Proteomes" id="UP000030832"/>
    </source>
</evidence>
<sequence>MNKIFMEHTPFFFGSVLHNMVIMHKKHIFILSIARGQLRLGIKETTENVLFEQIQGRALKKVKIVRPLKSPFRRFEEAAMAPHVARLLRETHS</sequence>
<protein>
    <submittedName>
        <fullName evidence="1">Uncharacterized protein</fullName>
    </submittedName>
</protein>
<name>A0A0B0IBL3_9BACI</name>
<accession>A0A0B0IBL3</accession>
<proteinExistence type="predicted"/>
<reference evidence="1 2" key="1">
    <citation type="submission" date="2014-09" db="EMBL/GenBank/DDBJ databases">
        <title>Genome sequencing and annotation of Bacillus Okhensis strain Kh10-101T.</title>
        <authorList>
            <person name="Prakash J.S."/>
        </authorList>
    </citation>
    <scope>NUCLEOTIDE SEQUENCE [LARGE SCALE GENOMIC DNA]</scope>
    <source>
        <strain evidence="2">Kh10-101T</strain>
    </source>
</reference>
<gene>
    <name evidence="1" type="ORF">LQ50_19635</name>
</gene>